<dbReference type="GO" id="GO:0017089">
    <property type="term" value="F:glycolipid transfer activity"/>
    <property type="evidence" value="ECO:0007669"/>
    <property type="project" value="TreeGrafter"/>
</dbReference>
<dbReference type="NCBIfam" id="TIGR04409">
    <property type="entry name" value="LptC_YrbK"/>
    <property type="match status" value="1"/>
</dbReference>
<keyword evidence="7" id="KW-1185">Reference proteome</keyword>
<dbReference type="PANTHER" id="PTHR37481:SF1">
    <property type="entry name" value="LIPOPOLYSACCHARIDE EXPORT SYSTEM PROTEIN LPTC"/>
    <property type="match status" value="1"/>
</dbReference>
<evidence type="ECO:0000256" key="3">
    <source>
        <dbReference type="ARBA" id="ARBA00022692"/>
    </source>
</evidence>
<dbReference type="Gene3D" id="2.60.450.10">
    <property type="entry name" value="Lipopolysaccharide (LPS) transport protein A like domain"/>
    <property type="match status" value="3"/>
</dbReference>
<reference evidence="6 7" key="1">
    <citation type="submission" date="2018-11" db="EMBL/GenBank/DDBJ databases">
        <title>Whole genome sequencing of an environmental sample.</title>
        <authorList>
            <person name="Sarangi A.N."/>
            <person name="Singh D."/>
            <person name="Tripathy S."/>
        </authorList>
    </citation>
    <scope>NUCLEOTIDE SEQUENCE [LARGE SCALE GENOMIC DNA]</scope>
    <source>
        <strain evidence="6 7">Lakshadweep</strain>
    </source>
</reference>
<accession>A0A4Q7EA45</accession>
<comment type="caution">
    <text evidence="6">The sequence shown here is derived from an EMBL/GenBank/DDBJ whole genome shotgun (WGS) entry which is preliminary data.</text>
</comment>
<organism evidence="6 7">
    <name type="scientific">Leptolyngbya iicbica LK</name>
    <dbReference type="NCBI Taxonomy" id="2294035"/>
    <lineage>
        <taxon>Bacteria</taxon>
        <taxon>Bacillati</taxon>
        <taxon>Cyanobacteriota</taxon>
        <taxon>Cyanophyceae</taxon>
        <taxon>Leptolyngbyales</taxon>
        <taxon>Leptolyngbyaceae</taxon>
        <taxon>Leptolyngbya group</taxon>
        <taxon>Leptolyngbya</taxon>
        <taxon>Leptolyngbya iicbica</taxon>
    </lineage>
</organism>
<evidence type="ECO:0000313" key="6">
    <source>
        <dbReference type="EMBL" id="RZM79329.1"/>
    </source>
</evidence>
<dbReference type="Pfam" id="PF06835">
    <property type="entry name" value="LptC"/>
    <property type="match status" value="2"/>
</dbReference>
<dbReference type="GO" id="GO:0015221">
    <property type="term" value="F:lipopolysaccharide transmembrane transporter activity"/>
    <property type="evidence" value="ECO:0007669"/>
    <property type="project" value="InterPro"/>
</dbReference>
<keyword evidence="4" id="KW-1133">Transmembrane helix</keyword>
<dbReference type="EMBL" id="QVFV01000002">
    <property type="protein sequence ID" value="RZM79329.1"/>
    <property type="molecule type" value="Genomic_DNA"/>
</dbReference>
<evidence type="ECO:0000256" key="2">
    <source>
        <dbReference type="ARBA" id="ARBA00022519"/>
    </source>
</evidence>
<protein>
    <submittedName>
        <fullName evidence="6">LPS export ABC transporter periplasmic protein LptC</fullName>
    </submittedName>
</protein>
<keyword evidence="1" id="KW-1003">Cell membrane</keyword>
<dbReference type="OrthoDB" id="460011at2"/>
<dbReference type="InterPro" id="IPR026265">
    <property type="entry name" value="LptC"/>
</dbReference>
<gene>
    <name evidence="6" type="primary">lptC</name>
    <name evidence="6" type="ORF">DYY88_11315</name>
</gene>
<name>A0A4Q7EA45_9CYAN</name>
<dbReference type="InterPro" id="IPR052363">
    <property type="entry name" value="LPS_export_LptC"/>
</dbReference>
<dbReference type="InterPro" id="IPR010664">
    <property type="entry name" value="LipoPS_assembly_LptC-rel"/>
</dbReference>
<evidence type="ECO:0000256" key="5">
    <source>
        <dbReference type="ARBA" id="ARBA00023136"/>
    </source>
</evidence>
<evidence type="ECO:0000256" key="1">
    <source>
        <dbReference type="ARBA" id="ARBA00022475"/>
    </source>
</evidence>
<dbReference type="PANTHER" id="PTHR37481">
    <property type="entry name" value="LIPOPOLYSACCHARIDE EXPORT SYSTEM PROTEIN LPTC"/>
    <property type="match status" value="1"/>
</dbReference>
<proteinExistence type="predicted"/>
<evidence type="ECO:0000313" key="7">
    <source>
        <dbReference type="Proteomes" id="UP000292459"/>
    </source>
</evidence>
<dbReference type="Proteomes" id="UP000292459">
    <property type="component" value="Unassembled WGS sequence"/>
</dbReference>
<dbReference type="AlphaFoldDB" id="A0A4Q7EA45"/>
<keyword evidence="2" id="KW-0997">Cell inner membrane</keyword>
<keyword evidence="5" id="KW-0472">Membrane</keyword>
<dbReference type="RefSeq" id="WP_044151305.1">
    <property type="nucleotide sequence ID" value="NZ_QVFV01000002.1"/>
</dbReference>
<dbReference type="GO" id="GO:0005886">
    <property type="term" value="C:plasma membrane"/>
    <property type="evidence" value="ECO:0007669"/>
    <property type="project" value="InterPro"/>
</dbReference>
<evidence type="ECO:0000256" key="4">
    <source>
        <dbReference type="ARBA" id="ARBA00022989"/>
    </source>
</evidence>
<keyword evidence="3" id="KW-0812">Transmembrane</keyword>
<dbReference type="GO" id="GO:0030288">
    <property type="term" value="C:outer membrane-bounded periplasmic space"/>
    <property type="evidence" value="ECO:0007669"/>
    <property type="project" value="TreeGrafter"/>
</dbReference>
<sequence length="384" mass="43107">MKRSVWWLLAGVAGFIAISVGVRTCSPTGSWWENTAEDSEQVDPRLTLRNVTLEQRDESGNLLWKVDADEVTYSANQEVANLVNPEGELYQDGELLYRVRGDQGIIRENGKLLFLEDNIVATGIQNEMVINAQSLEWQPDNKLMIIRNGLTGSHPQVRAQADEAYIYDGEKRMEFLGNVIATTVTENPDTEPWVKLQSDMLQWRWLEETLETERPIKVERLANGKVTQVLTGQRSLVELDEERATIEGDVQGQLLDVPLNLTADKAMWEVGEEIIRAEDSVRVVNPEEQITVTAQRGQFVLAEEVAVFNQDVVAIAARNNGRLATDRLRWNLADQTVLAEGNVAYQQSNPQLTIRGARAQGRIEEQTVVVDGGDRVVTEIVPNF</sequence>